<dbReference type="EMBL" id="PP079415">
    <property type="protein sequence ID" value="WWO60286.1"/>
    <property type="molecule type" value="Genomic_DNA"/>
</dbReference>
<evidence type="ECO:0000313" key="1">
    <source>
        <dbReference type="EMBL" id="WWO60286.1"/>
    </source>
</evidence>
<proteinExistence type="predicted"/>
<protein>
    <submittedName>
        <fullName evidence="1">Uncharacterized protein</fullName>
    </submittedName>
</protein>
<reference evidence="1 2" key="1">
    <citation type="submission" date="2024-01" db="EMBL/GenBank/DDBJ databases">
        <title>Novel lytic viruses for Xanthomonas sp. and Stenotrophomonas maltophilia.</title>
        <authorList>
            <person name="Petrzik K."/>
            <person name="Brazdova S."/>
            <person name="Sovova L."/>
            <person name="Neoralova M."/>
        </authorList>
    </citation>
    <scope>NUCLEOTIDE SEQUENCE [LARGE SCALE GENOMIC DNA]</scope>
</reference>
<name>A0ABZ2GZJ8_9CAUD</name>
<accession>A0ABZ2GZJ8</accession>
<sequence>MSNVNTAAAIVAIATTLRTAAEIEANIDAINKQAEETGTPADGGLLSLLTLEAKVVASLGKFATARTKYESQAAVRDVEVGSSVSLVHGRKLTKTILSGNVLHIEQEKSGPVFTVLTGVGKDSKTVNVSADALLLSAEAVAEAQAEIDAAIAEAAANAPATTDGEGSAE</sequence>
<dbReference type="Proteomes" id="UP001384053">
    <property type="component" value="Segment"/>
</dbReference>
<keyword evidence="2" id="KW-1185">Reference proteome</keyword>
<evidence type="ECO:0000313" key="2">
    <source>
        <dbReference type="Proteomes" id="UP001384053"/>
    </source>
</evidence>
<organism evidence="1 2">
    <name type="scientific">Xanthomonas phage SB4</name>
    <dbReference type="NCBI Taxonomy" id="3117473"/>
    <lineage>
        <taxon>Viruses</taxon>
        <taxon>Duplodnaviria</taxon>
        <taxon>Heunggongvirae</taxon>
        <taxon>Uroviricota</taxon>
        <taxon>Caudoviricetes</taxon>
        <taxon>Autographivirales</taxon>
        <taxon>Autonotataviridae</taxon>
        <taxon>Gujervirinae</taxon>
        <taxon>Ceskevirus</taxon>
        <taxon>Ceskevirus SB4</taxon>
    </lineage>
</organism>